<name>A0A328Q9U7_9EURY</name>
<dbReference type="GeneID" id="3855506"/>
<dbReference type="AlphaFoldDB" id="A0A328Q9U7"/>
<gene>
    <name evidence="1" type="ORF">CA615_01270</name>
</gene>
<evidence type="ECO:0000313" key="1">
    <source>
        <dbReference type="EMBL" id="RAP03619.1"/>
    </source>
</evidence>
<dbReference type="SUPFAM" id="SSF46785">
    <property type="entry name" value="Winged helix' DNA-binding domain"/>
    <property type="match status" value="1"/>
</dbReference>
<proteinExistence type="predicted"/>
<accession>A0A328Q9U7</accession>
<dbReference type="InterPro" id="IPR036390">
    <property type="entry name" value="WH_DNA-bd_sf"/>
</dbReference>
<dbReference type="InterPro" id="IPR036388">
    <property type="entry name" value="WH-like_DNA-bd_sf"/>
</dbReference>
<reference evidence="1 2" key="1">
    <citation type="submission" date="2017-05" db="EMBL/GenBank/DDBJ databases">
        <title>Host range expansion of the Methanosphaera genus to humans and monogastric animals involves recent and extensive reduction in genome content.</title>
        <authorList>
            <person name="Hoedt E.C."/>
            <person name="Volmer J.G."/>
            <person name="Parks D.H."/>
            <person name="Rosewarne C.P."/>
            <person name="Denman S.E."/>
            <person name="Mcsweeney C.S."/>
            <person name="O Cuiv P."/>
            <person name="Hugenholtz P."/>
            <person name="Tyson G.W."/>
            <person name="Morrison M."/>
        </authorList>
    </citation>
    <scope>NUCLEOTIDE SEQUENCE [LARGE SCALE GENOMIC DNA]</scope>
    <source>
        <strain evidence="1 2">PA5</strain>
    </source>
</reference>
<dbReference type="Proteomes" id="UP000248557">
    <property type="component" value="Unassembled WGS sequence"/>
</dbReference>
<dbReference type="RefSeq" id="WP_011405863.1">
    <property type="nucleotide sequence ID" value="NZ_CATZNA010000031.1"/>
</dbReference>
<organism evidence="1 2">
    <name type="scientific">Methanosphaera stadtmanae</name>
    <dbReference type="NCBI Taxonomy" id="2317"/>
    <lineage>
        <taxon>Archaea</taxon>
        <taxon>Methanobacteriati</taxon>
        <taxon>Methanobacteriota</taxon>
        <taxon>Methanomada group</taxon>
        <taxon>Methanobacteria</taxon>
        <taxon>Methanobacteriales</taxon>
        <taxon>Methanobacteriaceae</taxon>
        <taxon>Methanosphaera</taxon>
    </lineage>
</organism>
<comment type="caution">
    <text evidence="1">The sequence shown here is derived from an EMBL/GenBank/DDBJ whole genome shotgun (WGS) entry which is preliminary data.</text>
</comment>
<protein>
    <submittedName>
        <fullName evidence="1">Uncharacterized protein</fullName>
    </submittedName>
</protein>
<evidence type="ECO:0000313" key="2">
    <source>
        <dbReference type="Proteomes" id="UP000248557"/>
    </source>
</evidence>
<sequence>MDFNKKLNFEIKGHVFDYKLFETLNSIKNNKSQRRAASSLGISHTVLNRRILSAEEILSKKLVTVSNKGSVLTDYALDILDEYETYENRLLDDEEEITVAGGAVSCEFIRQLARIYQLENIKFLETDNKTALKLADMGLVDIVSFDDPVQAYIYDLEPIPLARDYLLLLSHKPQEFNSIHDLNGLNFVEVENSAQRLAWTTLANYDLDFDIVDVVSSFCEAMHIVENHENIYTFINNSMSYTSQYTSNILSNETHHIISALNVKNNSLIDNFLNFATHHARNLRFNSNFEFL</sequence>
<dbReference type="Gene3D" id="1.10.10.10">
    <property type="entry name" value="Winged helix-like DNA-binding domain superfamily/Winged helix DNA-binding domain"/>
    <property type="match status" value="1"/>
</dbReference>
<dbReference type="EMBL" id="NGJK01000015">
    <property type="protein sequence ID" value="RAP03619.1"/>
    <property type="molecule type" value="Genomic_DNA"/>
</dbReference>